<dbReference type="STRING" id="91360.SAMN05660330_02054"/>
<dbReference type="CDD" id="cd01335">
    <property type="entry name" value="Radical_SAM"/>
    <property type="match status" value="1"/>
</dbReference>
<gene>
    <name evidence="7" type="ORF">SAMN05660330_02054</name>
</gene>
<accession>A0A1H0QNS5</accession>
<dbReference type="PANTHER" id="PTHR11228">
    <property type="entry name" value="RADICAL SAM DOMAIN PROTEIN"/>
    <property type="match status" value="1"/>
</dbReference>
<dbReference type="Gene3D" id="3.20.20.70">
    <property type="entry name" value="Aldolase class I"/>
    <property type="match status" value="1"/>
</dbReference>
<name>A0A1H0QNS5_9BACT</name>
<keyword evidence="4" id="KW-0408">Iron</keyword>
<dbReference type="AlphaFoldDB" id="A0A1H0QNS5"/>
<evidence type="ECO:0000313" key="7">
    <source>
        <dbReference type="EMBL" id="SDP19023.1"/>
    </source>
</evidence>
<dbReference type="InterPro" id="IPR006638">
    <property type="entry name" value="Elp3/MiaA/NifB-like_rSAM"/>
</dbReference>
<keyword evidence="3" id="KW-0479">Metal-binding</keyword>
<dbReference type="GO" id="GO:0051536">
    <property type="term" value="F:iron-sulfur cluster binding"/>
    <property type="evidence" value="ECO:0007669"/>
    <property type="project" value="UniProtKB-KW"/>
</dbReference>
<proteinExistence type="predicted"/>
<dbReference type="RefSeq" id="WP_092222469.1">
    <property type="nucleotide sequence ID" value="NZ_FNJI01000012.1"/>
</dbReference>
<dbReference type="GO" id="GO:0046872">
    <property type="term" value="F:metal ion binding"/>
    <property type="evidence" value="ECO:0007669"/>
    <property type="project" value="UniProtKB-KW"/>
</dbReference>
<evidence type="ECO:0000259" key="6">
    <source>
        <dbReference type="PROSITE" id="PS51918"/>
    </source>
</evidence>
<dbReference type="InterPro" id="IPR013785">
    <property type="entry name" value="Aldolase_TIM"/>
</dbReference>
<dbReference type="Proteomes" id="UP000199073">
    <property type="component" value="Unassembled WGS sequence"/>
</dbReference>
<comment type="cofactor">
    <cofactor evidence="1">
        <name>[4Fe-4S] cluster</name>
        <dbReference type="ChEBI" id="CHEBI:49883"/>
    </cofactor>
</comment>
<dbReference type="InterPro" id="IPR058240">
    <property type="entry name" value="rSAM_sf"/>
</dbReference>
<dbReference type="SMART" id="SM00729">
    <property type="entry name" value="Elp3"/>
    <property type="match status" value="1"/>
</dbReference>
<evidence type="ECO:0000256" key="5">
    <source>
        <dbReference type="ARBA" id="ARBA00023014"/>
    </source>
</evidence>
<keyword evidence="5" id="KW-0411">Iron-sulfur</keyword>
<dbReference type="PANTHER" id="PTHR11228:SF7">
    <property type="entry name" value="PQQA PEPTIDE CYCLASE"/>
    <property type="match status" value="1"/>
</dbReference>
<dbReference type="SFLD" id="SFLDS00029">
    <property type="entry name" value="Radical_SAM"/>
    <property type="match status" value="1"/>
</dbReference>
<dbReference type="PROSITE" id="PS51918">
    <property type="entry name" value="RADICAL_SAM"/>
    <property type="match status" value="1"/>
</dbReference>
<dbReference type="GO" id="GO:0003824">
    <property type="term" value="F:catalytic activity"/>
    <property type="evidence" value="ECO:0007669"/>
    <property type="project" value="InterPro"/>
</dbReference>
<evidence type="ECO:0000256" key="4">
    <source>
        <dbReference type="ARBA" id="ARBA00023004"/>
    </source>
</evidence>
<evidence type="ECO:0000256" key="1">
    <source>
        <dbReference type="ARBA" id="ARBA00001966"/>
    </source>
</evidence>
<dbReference type="SUPFAM" id="SSF102114">
    <property type="entry name" value="Radical SAM enzymes"/>
    <property type="match status" value="1"/>
</dbReference>
<keyword evidence="2" id="KW-0949">S-adenosyl-L-methionine</keyword>
<evidence type="ECO:0000256" key="2">
    <source>
        <dbReference type="ARBA" id="ARBA00022691"/>
    </source>
</evidence>
<dbReference type="OrthoDB" id="9782387at2"/>
<protein>
    <submittedName>
        <fullName evidence="7">Radical SAM superfamily enzyme, MoaA/NifB/PqqE/SkfB family</fullName>
    </submittedName>
</protein>
<dbReference type="EMBL" id="FNJI01000012">
    <property type="protein sequence ID" value="SDP19023.1"/>
    <property type="molecule type" value="Genomic_DNA"/>
</dbReference>
<dbReference type="InterPro" id="IPR007197">
    <property type="entry name" value="rSAM"/>
</dbReference>
<dbReference type="InterPro" id="IPR050377">
    <property type="entry name" value="Radical_SAM_PqqE_MftC-like"/>
</dbReference>
<organism evidence="7 8">
    <name type="scientific">Desulforhopalus singaporensis</name>
    <dbReference type="NCBI Taxonomy" id="91360"/>
    <lineage>
        <taxon>Bacteria</taxon>
        <taxon>Pseudomonadati</taxon>
        <taxon>Thermodesulfobacteriota</taxon>
        <taxon>Desulfobulbia</taxon>
        <taxon>Desulfobulbales</taxon>
        <taxon>Desulfocapsaceae</taxon>
        <taxon>Desulforhopalus</taxon>
    </lineage>
</organism>
<evidence type="ECO:0000313" key="8">
    <source>
        <dbReference type="Proteomes" id="UP000199073"/>
    </source>
</evidence>
<reference evidence="7 8" key="1">
    <citation type="submission" date="2016-10" db="EMBL/GenBank/DDBJ databases">
        <authorList>
            <person name="de Groot N.N."/>
        </authorList>
    </citation>
    <scope>NUCLEOTIDE SEQUENCE [LARGE SCALE GENOMIC DNA]</scope>
    <source>
        <strain evidence="7 8">DSM 12130</strain>
    </source>
</reference>
<evidence type="ECO:0000256" key="3">
    <source>
        <dbReference type="ARBA" id="ARBA00022723"/>
    </source>
</evidence>
<dbReference type="SFLD" id="SFLDG01067">
    <property type="entry name" value="SPASM/twitch_domain_containing"/>
    <property type="match status" value="1"/>
</dbReference>
<keyword evidence="8" id="KW-1185">Reference proteome</keyword>
<feature type="domain" description="Radical SAM core" evidence="6">
    <location>
        <begin position="23"/>
        <end position="232"/>
    </location>
</feature>
<dbReference type="Pfam" id="PF04055">
    <property type="entry name" value="Radical_SAM"/>
    <property type="match status" value="1"/>
</dbReference>
<sequence length="346" mass="38787">MKNKELHVSPKKAKSQARTVAFRSGERNVFFHILTGCNLACKHCYINREQHGTGQLGIDEIEEWLKIFVAPGKKTNLIILGGEPTLHPDLSRAIRSAKKLGYDVTVDSNGYLFHDLLEKVTPSELDFLSFSLDGPDPQVNDDIRGEGVFDTCVANIKKAVKNGFNVSVIYTVSRKNINHLHRMTELLTELEVNKFFIQVLGLRGNSAISEGEEVSQVAREEWLAVVPRVAEEAAAAGIHVTFPKVFLEEGEVFECAGNVAENYFIFPNGRVYKCPLCEDHPIHSYEICDNRLTALNGLTESSFFQLEIAEGCVMNKLLQPDTIEYDDDHNPVYRISCCLLKQEIKG</sequence>